<dbReference type="OrthoDB" id="4849594at2759"/>
<dbReference type="STRING" id="1209931.A0A135SGP1"/>
<dbReference type="AlphaFoldDB" id="A0A135SGP1"/>
<evidence type="ECO:0000313" key="2">
    <source>
        <dbReference type="Proteomes" id="UP000070121"/>
    </source>
</evidence>
<comment type="caution">
    <text evidence="1">The sequence shown here is derived from an EMBL/GenBank/DDBJ whole genome shotgun (WGS) entry which is preliminary data.</text>
</comment>
<accession>A0A135SGP1</accession>
<keyword evidence="2" id="KW-1185">Reference proteome</keyword>
<protein>
    <submittedName>
        <fullName evidence="1">Uncharacterized protein</fullName>
    </submittedName>
</protein>
<gene>
    <name evidence="1" type="ORF">CSAL01_11073</name>
</gene>
<organism evidence="1 2">
    <name type="scientific">Colletotrichum salicis</name>
    <dbReference type="NCBI Taxonomy" id="1209931"/>
    <lineage>
        <taxon>Eukaryota</taxon>
        <taxon>Fungi</taxon>
        <taxon>Dikarya</taxon>
        <taxon>Ascomycota</taxon>
        <taxon>Pezizomycotina</taxon>
        <taxon>Sordariomycetes</taxon>
        <taxon>Hypocreomycetidae</taxon>
        <taxon>Glomerellales</taxon>
        <taxon>Glomerellaceae</taxon>
        <taxon>Colletotrichum</taxon>
        <taxon>Colletotrichum acutatum species complex</taxon>
    </lineage>
</organism>
<dbReference type="Proteomes" id="UP000070121">
    <property type="component" value="Unassembled WGS sequence"/>
</dbReference>
<reference evidence="1 2" key="1">
    <citation type="submission" date="2014-02" db="EMBL/GenBank/DDBJ databases">
        <title>The genome sequence of Colletotrichum salicis CBS 607.94.</title>
        <authorList>
            <person name="Baroncelli R."/>
            <person name="Thon M.R."/>
        </authorList>
    </citation>
    <scope>NUCLEOTIDE SEQUENCE [LARGE SCALE GENOMIC DNA]</scope>
    <source>
        <strain evidence="1 2">CBS 607.94</strain>
    </source>
</reference>
<proteinExistence type="predicted"/>
<sequence>MRAKLHVNGVEDGSLVATLKNNAGLRLFVKPIKWTGLHLDFLDIQFVNLLPITQPIPRVDPSKATKDIPAPAQALISALDNLLETKSEEYRIRSILTIISKLYPQQMSFLDISELHQYFGGRAYRITCLVQAAWKVTPPRTSSTTPRESMSTRTKGSVEVPTVDNIGGRITRNQPILVYVDLKAIAVKRRAGYKATRDNSPVRRLKKLLYRKITPSNIKEDPFLAAIILALAQRPFYQDSSSPADETFTSSSELLSLGGSMFYDITVHILAVNDKKPSAPYFIIYKGLVRKELLQKFHEPTRNYGEETLAGTLEGRTNMQIEYTEVPIWPILGLKERLGKALGREVAGHFDENNIEMWEQDLSRTAAVS</sequence>
<name>A0A135SGP1_9PEZI</name>
<evidence type="ECO:0000313" key="1">
    <source>
        <dbReference type="EMBL" id="KXH35056.1"/>
    </source>
</evidence>
<dbReference type="EMBL" id="JFFI01002400">
    <property type="protein sequence ID" value="KXH35056.1"/>
    <property type="molecule type" value="Genomic_DNA"/>
</dbReference>